<dbReference type="AlphaFoldDB" id="J3L0N0"/>
<reference evidence="2" key="2">
    <citation type="submission" date="2013-04" db="UniProtKB">
        <authorList>
            <consortium name="EnsemblPlants"/>
        </authorList>
    </citation>
    <scope>IDENTIFICATION</scope>
</reference>
<evidence type="ECO:0000256" key="1">
    <source>
        <dbReference type="SAM" id="MobiDB-lite"/>
    </source>
</evidence>
<dbReference type="EnsemblPlants" id="OB01G27860.1">
    <property type="protein sequence ID" value="OB01G27860.1"/>
    <property type="gene ID" value="OB01G27860"/>
</dbReference>
<sequence length="92" mass="10006">MQRLRALVVFVERRHHNADGGYPKQWWERGHRAMGNGQVRRPREAAGEPTGPAGQASGRRPPEEHGGVHADAGEAEVLRPAEAGRTLVGAIN</sequence>
<dbReference type="Gramene" id="OB01G27860.1">
    <property type="protein sequence ID" value="OB01G27860.1"/>
    <property type="gene ID" value="OB01G27860"/>
</dbReference>
<reference evidence="2" key="1">
    <citation type="journal article" date="2013" name="Nat. Commun.">
        <title>Whole-genome sequencing of Oryza brachyantha reveals mechanisms underlying Oryza genome evolution.</title>
        <authorList>
            <person name="Chen J."/>
            <person name="Huang Q."/>
            <person name="Gao D."/>
            <person name="Wang J."/>
            <person name="Lang Y."/>
            <person name="Liu T."/>
            <person name="Li B."/>
            <person name="Bai Z."/>
            <person name="Luis Goicoechea J."/>
            <person name="Liang C."/>
            <person name="Chen C."/>
            <person name="Zhang W."/>
            <person name="Sun S."/>
            <person name="Liao Y."/>
            <person name="Zhang X."/>
            <person name="Yang L."/>
            <person name="Song C."/>
            <person name="Wang M."/>
            <person name="Shi J."/>
            <person name="Liu G."/>
            <person name="Liu J."/>
            <person name="Zhou H."/>
            <person name="Zhou W."/>
            <person name="Yu Q."/>
            <person name="An N."/>
            <person name="Chen Y."/>
            <person name="Cai Q."/>
            <person name="Wang B."/>
            <person name="Liu B."/>
            <person name="Min J."/>
            <person name="Huang Y."/>
            <person name="Wu H."/>
            <person name="Li Z."/>
            <person name="Zhang Y."/>
            <person name="Yin Y."/>
            <person name="Song W."/>
            <person name="Jiang J."/>
            <person name="Jackson S.A."/>
            <person name="Wing R.A."/>
            <person name="Wang J."/>
            <person name="Chen M."/>
        </authorList>
    </citation>
    <scope>NUCLEOTIDE SEQUENCE [LARGE SCALE GENOMIC DNA]</scope>
    <source>
        <strain evidence="2">cv. IRGC 101232</strain>
    </source>
</reference>
<dbReference type="Proteomes" id="UP000006038">
    <property type="component" value="Chromosome 1"/>
</dbReference>
<keyword evidence="3" id="KW-1185">Reference proteome</keyword>
<name>J3L0N0_ORYBR</name>
<protein>
    <submittedName>
        <fullName evidence="2">Uncharacterized protein</fullName>
    </submittedName>
</protein>
<proteinExistence type="predicted"/>
<evidence type="ECO:0000313" key="3">
    <source>
        <dbReference type="Proteomes" id="UP000006038"/>
    </source>
</evidence>
<accession>J3L0N0</accession>
<evidence type="ECO:0000313" key="2">
    <source>
        <dbReference type="EnsemblPlants" id="OB01G27860.1"/>
    </source>
</evidence>
<dbReference type="HOGENOM" id="CLU_2416801_0_0_1"/>
<feature type="region of interest" description="Disordered" evidence="1">
    <location>
        <begin position="18"/>
        <end position="92"/>
    </location>
</feature>
<feature type="compositionally biased region" description="Basic and acidic residues" evidence="1">
    <location>
        <begin position="60"/>
        <end position="79"/>
    </location>
</feature>
<organism evidence="2">
    <name type="scientific">Oryza brachyantha</name>
    <name type="common">malo sina</name>
    <dbReference type="NCBI Taxonomy" id="4533"/>
    <lineage>
        <taxon>Eukaryota</taxon>
        <taxon>Viridiplantae</taxon>
        <taxon>Streptophyta</taxon>
        <taxon>Embryophyta</taxon>
        <taxon>Tracheophyta</taxon>
        <taxon>Spermatophyta</taxon>
        <taxon>Magnoliopsida</taxon>
        <taxon>Liliopsida</taxon>
        <taxon>Poales</taxon>
        <taxon>Poaceae</taxon>
        <taxon>BOP clade</taxon>
        <taxon>Oryzoideae</taxon>
        <taxon>Oryzeae</taxon>
        <taxon>Oryzinae</taxon>
        <taxon>Oryza</taxon>
    </lineage>
</organism>